<organism evidence="1 2">
    <name type="scientific">Streptosporangium album</name>
    <dbReference type="NCBI Taxonomy" id="47479"/>
    <lineage>
        <taxon>Bacteria</taxon>
        <taxon>Bacillati</taxon>
        <taxon>Actinomycetota</taxon>
        <taxon>Actinomycetes</taxon>
        <taxon>Streptosporangiales</taxon>
        <taxon>Streptosporangiaceae</taxon>
        <taxon>Streptosporangium</taxon>
    </lineage>
</organism>
<gene>
    <name evidence="1" type="ORF">FHR32_007828</name>
</gene>
<name>A0A7W7S3X9_9ACTN</name>
<keyword evidence="2" id="KW-1185">Reference proteome</keyword>
<reference evidence="1 2" key="1">
    <citation type="submission" date="2020-08" db="EMBL/GenBank/DDBJ databases">
        <title>Sequencing the genomes of 1000 actinobacteria strains.</title>
        <authorList>
            <person name="Klenk H.-P."/>
        </authorList>
    </citation>
    <scope>NUCLEOTIDE SEQUENCE [LARGE SCALE GENOMIC DNA]</scope>
    <source>
        <strain evidence="1 2">DSM 43023</strain>
    </source>
</reference>
<dbReference type="RefSeq" id="WP_184759253.1">
    <property type="nucleotide sequence ID" value="NZ_BAABEK010000085.1"/>
</dbReference>
<proteinExistence type="predicted"/>
<sequence>MTVNTIDRDGVTNGTTYGFVVYLARHETGQYYGGGTFGTSMRGALPEGRYTAFSWIPTRNPAREPWIPSFTLVAQTVNLDGDGEVTLDARNGVKIAATLNGTEADGMTGTALGLAGTGTAYAAQTVEGYVAPAEPIRADELSLPGTLTSYFHGTGPVG</sequence>
<dbReference type="Proteomes" id="UP000534286">
    <property type="component" value="Unassembled WGS sequence"/>
</dbReference>
<dbReference type="EMBL" id="JACHJU010000005">
    <property type="protein sequence ID" value="MBB4943428.1"/>
    <property type="molecule type" value="Genomic_DNA"/>
</dbReference>
<dbReference type="AlphaFoldDB" id="A0A7W7S3X9"/>
<evidence type="ECO:0000313" key="1">
    <source>
        <dbReference type="EMBL" id="MBB4943428.1"/>
    </source>
</evidence>
<protein>
    <submittedName>
        <fullName evidence="1">Uncharacterized protein</fullName>
    </submittedName>
</protein>
<comment type="caution">
    <text evidence="1">The sequence shown here is derived from an EMBL/GenBank/DDBJ whole genome shotgun (WGS) entry which is preliminary data.</text>
</comment>
<evidence type="ECO:0000313" key="2">
    <source>
        <dbReference type="Proteomes" id="UP000534286"/>
    </source>
</evidence>
<accession>A0A7W7S3X9</accession>